<name>A0A417Z9W9_9LACO</name>
<organism evidence="8 9">
    <name type="scientific">Bombilactobacillus bombi</name>
    <dbReference type="NCBI Taxonomy" id="1303590"/>
    <lineage>
        <taxon>Bacteria</taxon>
        <taxon>Bacillati</taxon>
        <taxon>Bacillota</taxon>
        <taxon>Bacilli</taxon>
        <taxon>Lactobacillales</taxon>
        <taxon>Lactobacillaceae</taxon>
        <taxon>Bombilactobacillus</taxon>
    </lineage>
</organism>
<feature type="transmembrane region" description="Helical" evidence="6">
    <location>
        <begin position="153"/>
        <end position="177"/>
    </location>
</feature>
<feature type="transmembrane region" description="Helical" evidence="6">
    <location>
        <begin position="386"/>
        <end position="411"/>
    </location>
</feature>
<reference evidence="8 9" key="1">
    <citation type="submission" date="2018-07" db="EMBL/GenBank/DDBJ databases">
        <title>Genome sequences of six Lactobacillus spp. isolated from bumble bee guts.</title>
        <authorList>
            <person name="Motta E.V.S."/>
            <person name="Moran N.A."/>
        </authorList>
    </citation>
    <scope>NUCLEOTIDE SEQUENCE [LARGE SCALE GENOMIC DNA]</scope>
    <source>
        <strain evidence="8 9">LV-8.1</strain>
    </source>
</reference>
<evidence type="ECO:0000256" key="5">
    <source>
        <dbReference type="ARBA" id="ARBA00023136"/>
    </source>
</evidence>
<feature type="transmembrane region" description="Helical" evidence="6">
    <location>
        <begin position="238"/>
        <end position="269"/>
    </location>
</feature>
<dbReference type="AlphaFoldDB" id="A0A417Z9W9"/>
<sequence length="463" mass="52591">MLDLIWWQFKYSWKKWLGTLFVFIIAGLFLGFTSIGSFSTIQAHLNYGNFNPVQLFMMPTIFGLITLILIINGMTRLLINSFQKEYSLWSILGANPNQLSKLISSQMAIISLVGGIIGYCLSYPLVTRLYAWVRTSPGMQQFPQVPFHFSWRSLLITLLSIGIISWVISFFDAHKIFISKASHFHHWYKLTKWGMTPLSWLGSLISIGGLVFIYNLFFMDTTQLRNLLGAYNQSLVSLYTPLFLGTIFIVIIAFSLAAPIILPLIVRLIGQIILPHRLKTFSTAYWNVFVRKDFLKSVVMPLFILATLCSFFAYLAIDLANIASKRSFAGLLGTLTMFLGTPFLIIFANAISITIISSPQRNYNVQQLQILGFSMKDLLTEKYWEALIYALVIFISGSMNNAFLFGAIIRAAHNTGVVVKDNWLSIFIFPIICGFLAFLFVIIIDTLHIYRTNRQKVSNTSIK</sequence>
<feature type="transmembrane region" description="Helical" evidence="6">
    <location>
        <begin position="423"/>
        <end position="444"/>
    </location>
</feature>
<feature type="transmembrane region" description="Helical" evidence="6">
    <location>
        <begin position="20"/>
        <end position="41"/>
    </location>
</feature>
<keyword evidence="4 6" id="KW-1133">Transmembrane helix</keyword>
<dbReference type="Pfam" id="PF02687">
    <property type="entry name" value="FtsX"/>
    <property type="match status" value="1"/>
</dbReference>
<dbReference type="GO" id="GO:0005886">
    <property type="term" value="C:plasma membrane"/>
    <property type="evidence" value="ECO:0007669"/>
    <property type="project" value="UniProtKB-SubCell"/>
</dbReference>
<evidence type="ECO:0000259" key="7">
    <source>
        <dbReference type="Pfam" id="PF02687"/>
    </source>
</evidence>
<evidence type="ECO:0000256" key="4">
    <source>
        <dbReference type="ARBA" id="ARBA00022989"/>
    </source>
</evidence>
<dbReference type="Proteomes" id="UP000284822">
    <property type="component" value="Unassembled WGS sequence"/>
</dbReference>
<dbReference type="InterPro" id="IPR003838">
    <property type="entry name" value="ABC3_permease_C"/>
</dbReference>
<accession>A0A417Z9W9</accession>
<feature type="transmembrane region" description="Helical" evidence="6">
    <location>
        <begin position="108"/>
        <end position="133"/>
    </location>
</feature>
<dbReference type="RefSeq" id="WP_118910579.1">
    <property type="nucleotide sequence ID" value="NZ_QOCS01000008.1"/>
</dbReference>
<comment type="caution">
    <text evidence="8">The sequence shown here is derived from an EMBL/GenBank/DDBJ whole genome shotgun (WGS) entry which is preliminary data.</text>
</comment>
<evidence type="ECO:0000256" key="6">
    <source>
        <dbReference type="SAM" id="Phobius"/>
    </source>
</evidence>
<gene>
    <name evidence="8" type="ORF">DS832_04555</name>
</gene>
<evidence type="ECO:0000256" key="1">
    <source>
        <dbReference type="ARBA" id="ARBA00004651"/>
    </source>
</evidence>
<keyword evidence="5 6" id="KW-0472">Membrane</keyword>
<feature type="transmembrane region" description="Helical" evidence="6">
    <location>
        <begin position="53"/>
        <end position="74"/>
    </location>
</feature>
<evidence type="ECO:0000313" key="8">
    <source>
        <dbReference type="EMBL" id="RHW47421.1"/>
    </source>
</evidence>
<evidence type="ECO:0000256" key="3">
    <source>
        <dbReference type="ARBA" id="ARBA00022692"/>
    </source>
</evidence>
<evidence type="ECO:0000256" key="2">
    <source>
        <dbReference type="ARBA" id="ARBA00022475"/>
    </source>
</evidence>
<feature type="transmembrane region" description="Helical" evidence="6">
    <location>
        <begin position="298"/>
        <end position="317"/>
    </location>
</feature>
<dbReference type="EMBL" id="QOCS01000008">
    <property type="protein sequence ID" value="RHW47421.1"/>
    <property type="molecule type" value="Genomic_DNA"/>
</dbReference>
<feature type="transmembrane region" description="Helical" evidence="6">
    <location>
        <begin position="329"/>
        <end position="351"/>
    </location>
</feature>
<proteinExistence type="predicted"/>
<protein>
    <recommendedName>
        <fullName evidence="7">ABC3 transporter permease C-terminal domain-containing protein</fullName>
    </recommendedName>
</protein>
<evidence type="ECO:0000313" key="9">
    <source>
        <dbReference type="Proteomes" id="UP000284822"/>
    </source>
</evidence>
<keyword evidence="2" id="KW-1003">Cell membrane</keyword>
<comment type="subcellular location">
    <subcellularLocation>
        <location evidence="1">Cell membrane</location>
        <topology evidence="1">Multi-pass membrane protein</topology>
    </subcellularLocation>
</comment>
<feature type="transmembrane region" description="Helical" evidence="6">
    <location>
        <begin position="198"/>
        <end position="218"/>
    </location>
</feature>
<keyword evidence="3 6" id="KW-0812">Transmembrane</keyword>
<feature type="domain" description="ABC3 transporter permease C-terminal" evidence="7">
    <location>
        <begin position="61"/>
        <end position="171"/>
    </location>
</feature>